<keyword evidence="2" id="KW-0808">Transferase</keyword>
<dbReference type="Proteomes" id="UP000245762">
    <property type="component" value="Unassembled WGS sequence"/>
</dbReference>
<name>A0A316LGC0_9FLAO</name>
<dbReference type="RefSeq" id="WP_109663617.1">
    <property type="nucleotide sequence ID" value="NZ_QGEG01000002.1"/>
</dbReference>
<accession>A0A316LGC0</accession>
<dbReference type="AlphaFoldDB" id="A0A316LGC0"/>
<dbReference type="InterPro" id="IPR029044">
    <property type="entry name" value="Nucleotide-diphossugar_trans"/>
</dbReference>
<protein>
    <submittedName>
        <fullName evidence="2">Glycosyltransferase family 2 protein</fullName>
    </submittedName>
</protein>
<keyword evidence="3" id="KW-1185">Reference proteome</keyword>
<keyword evidence="1" id="KW-0812">Transmembrane</keyword>
<evidence type="ECO:0000256" key="1">
    <source>
        <dbReference type="SAM" id="Phobius"/>
    </source>
</evidence>
<feature type="transmembrane region" description="Helical" evidence="1">
    <location>
        <begin position="263"/>
        <end position="283"/>
    </location>
</feature>
<dbReference type="GO" id="GO:0016740">
    <property type="term" value="F:transferase activity"/>
    <property type="evidence" value="ECO:0007669"/>
    <property type="project" value="UniProtKB-KW"/>
</dbReference>
<sequence>MQRLAVLLTCFNRKDKTIAALTALKEAFKKSNENWQMSIYLTDDGSTDGTSQAVATNFPDVHILKGTGFLYWAGGMRNSWKEAVKGDYDAYLLINDDTNIYPHLFDSIKKTHEFCMLNYEMGGVYIGTTVDSETKKITYGGSVFINRFLAKMKRVQPKESPTPCHLGNANIMWVCKNVVDDMGILSDGYVHGMADYDYTLRATKKGIPSLIMPGVVGECINDHNDPYLKFFKLSLKERFKMLYNPVGFDFVSQSHHMKKHFPIRFPLFIMTGYFKVFFPKIYYHLLYKNRKN</sequence>
<evidence type="ECO:0000313" key="2">
    <source>
        <dbReference type="EMBL" id="PWL39150.1"/>
    </source>
</evidence>
<proteinExistence type="predicted"/>
<comment type="caution">
    <text evidence="2">The sequence shown here is derived from an EMBL/GenBank/DDBJ whole genome shotgun (WGS) entry which is preliminary data.</text>
</comment>
<dbReference type="SUPFAM" id="SSF53448">
    <property type="entry name" value="Nucleotide-diphospho-sugar transferases"/>
    <property type="match status" value="1"/>
</dbReference>
<evidence type="ECO:0000313" key="3">
    <source>
        <dbReference type="Proteomes" id="UP000245762"/>
    </source>
</evidence>
<keyword evidence="1" id="KW-1133">Transmembrane helix</keyword>
<organism evidence="2 3">
    <name type="scientific">Flagellimonas aquimarina</name>
    <dbReference type="NCBI Taxonomy" id="2201895"/>
    <lineage>
        <taxon>Bacteria</taxon>
        <taxon>Pseudomonadati</taxon>
        <taxon>Bacteroidota</taxon>
        <taxon>Flavobacteriia</taxon>
        <taxon>Flavobacteriales</taxon>
        <taxon>Flavobacteriaceae</taxon>
        <taxon>Flagellimonas</taxon>
    </lineage>
</organism>
<dbReference type="EMBL" id="QGEG01000002">
    <property type="protein sequence ID" value="PWL39150.1"/>
    <property type="molecule type" value="Genomic_DNA"/>
</dbReference>
<gene>
    <name evidence="2" type="ORF">DKG77_13115</name>
</gene>
<reference evidence="2 3" key="1">
    <citation type="submission" date="2018-05" db="EMBL/GenBank/DDBJ databases">
        <title>Complete genome sequence of Flagellimonas aquimarina ECD12 isolated from seaweed Ecklonia cava.</title>
        <authorList>
            <person name="Choi S."/>
            <person name="Seong C."/>
        </authorList>
    </citation>
    <scope>NUCLEOTIDE SEQUENCE [LARGE SCALE GENOMIC DNA]</scope>
    <source>
        <strain evidence="2 3">ECD12</strain>
    </source>
</reference>
<dbReference type="Gene3D" id="3.90.550.10">
    <property type="entry name" value="Spore Coat Polysaccharide Biosynthesis Protein SpsA, Chain A"/>
    <property type="match status" value="1"/>
</dbReference>
<keyword evidence="1" id="KW-0472">Membrane</keyword>